<feature type="binding site" evidence="8">
    <location>
        <begin position="24"/>
        <end position="26"/>
    </location>
    <ligand>
        <name>shikimate</name>
        <dbReference type="ChEBI" id="CHEBI:36208"/>
    </ligand>
</feature>
<name>E1YCA2_9BACT</name>
<evidence type="ECO:0000256" key="7">
    <source>
        <dbReference type="ARBA" id="ARBA00049442"/>
    </source>
</evidence>
<feature type="binding site" evidence="8">
    <location>
        <position position="254"/>
    </location>
    <ligand>
        <name>NADP(+)</name>
        <dbReference type="ChEBI" id="CHEBI:58349"/>
    </ligand>
</feature>
<keyword evidence="3 8" id="KW-0028">Amino-acid biosynthesis</keyword>
<feature type="binding site" evidence="8">
    <location>
        <position position="233"/>
    </location>
    <ligand>
        <name>shikimate</name>
        <dbReference type="ChEBI" id="CHEBI:36208"/>
    </ligand>
</feature>
<dbReference type="GO" id="GO:0019632">
    <property type="term" value="P:shikimate metabolic process"/>
    <property type="evidence" value="ECO:0007669"/>
    <property type="project" value="InterPro"/>
</dbReference>
<comment type="catalytic activity">
    <reaction evidence="7 8">
        <text>shikimate + NADP(+) = 3-dehydroshikimate + NADPH + H(+)</text>
        <dbReference type="Rhea" id="RHEA:17737"/>
        <dbReference type="ChEBI" id="CHEBI:15378"/>
        <dbReference type="ChEBI" id="CHEBI:16630"/>
        <dbReference type="ChEBI" id="CHEBI:36208"/>
        <dbReference type="ChEBI" id="CHEBI:57783"/>
        <dbReference type="ChEBI" id="CHEBI:58349"/>
        <dbReference type="EC" id="1.1.1.25"/>
    </reaction>
</comment>
<dbReference type="GO" id="GO:0050661">
    <property type="term" value="F:NADP binding"/>
    <property type="evidence" value="ECO:0007669"/>
    <property type="project" value="InterPro"/>
</dbReference>
<keyword evidence="6 8" id="KW-0057">Aromatic amino acid biosynthesis</keyword>
<dbReference type="InterPro" id="IPR013708">
    <property type="entry name" value="Shikimate_DH-bd_N"/>
</dbReference>
<dbReference type="HAMAP" id="MF_00222">
    <property type="entry name" value="Shikimate_DH_AroE"/>
    <property type="match status" value="1"/>
</dbReference>
<dbReference type="GO" id="GO:0009073">
    <property type="term" value="P:aromatic amino acid family biosynthetic process"/>
    <property type="evidence" value="ECO:0007669"/>
    <property type="project" value="UniProtKB-KW"/>
</dbReference>
<evidence type="ECO:0000256" key="8">
    <source>
        <dbReference type="HAMAP-Rule" id="MF_00222"/>
    </source>
</evidence>
<dbReference type="InterPro" id="IPR022893">
    <property type="entry name" value="Shikimate_DH_fam"/>
</dbReference>
<dbReference type="PANTHER" id="PTHR21089">
    <property type="entry name" value="SHIKIMATE DEHYDROGENASE"/>
    <property type="match status" value="1"/>
</dbReference>
<comment type="subunit">
    <text evidence="8">Homodimer.</text>
</comment>
<comment type="similarity">
    <text evidence="8">Belongs to the shikimate dehydrogenase family.</text>
</comment>
<feature type="active site" description="Proton acceptor" evidence="8">
    <location>
        <position position="74"/>
    </location>
</feature>
<dbReference type="Pfam" id="PF08501">
    <property type="entry name" value="Shikimate_dh_N"/>
    <property type="match status" value="1"/>
</dbReference>
<feature type="binding site" evidence="8">
    <location>
        <position position="110"/>
    </location>
    <ligand>
        <name>shikimate</name>
        <dbReference type="ChEBI" id="CHEBI:36208"/>
    </ligand>
</feature>
<evidence type="ECO:0000256" key="1">
    <source>
        <dbReference type="ARBA" id="ARBA00004871"/>
    </source>
</evidence>
<feature type="domain" description="Shikimate dehydrogenase substrate binding N-terminal" evidence="10">
    <location>
        <begin position="16"/>
        <end position="97"/>
    </location>
</feature>
<gene>
    <name evidence="8" type="primary">aroE</name>
    <name evidence="12" type="ORF">N47_G35200</name>
</gene>
<evidence type="ECO:0000313" key="12">
    <source>
        <dbReference type="EMBL" id="CBX28196.1"/>
    </source>
</evidence>
<dbReference type="AlphaFoldDB" id="E1YCA2"/>
<dbReference type="EMBL" id="FR695868">
    <property type="protein sequence ID" value="CBX28196.1"/>
    <property type="molecule type" value="Genomic_DNA"/>
</dbReference>
<dbReference type="SUPFAM" id="SSF53223">
    <property type="entry name" value="Aminoacid dehydrogenase-like, N-terminal domain"/>
    <property type="match status" value="1"/>
</dbReference>
<keyword evidence="4 8" id="KW-0521">NADP</keyword>
<dbReference type="InterPro" id="IPR036291">
    <property type="entry name" value="NAD(P)-bd_dom_sf"/>
</dbReference>
<feature type="binding site" evidence="8">
    <location>
        <begin position="134"/>
        <end position="138"/>
    </location>
    <ligand>
        <name>NADP(+)</name>
        <dbReference type="ChEBI" id="CHEBI:58349"/>
    </ligand>
</feature>
<feature type="domain" description="SDH C-terminal" evidence="11">
    <location>
        <begin position="254"/>
        <end position="284"/>
    </location>
</feature>
<feature type="binding site" evidence="8">
    <location>
        <position position="231"/>
    </location>
    <ligand>
        <name>NADP(+)</name>
        <dbReference type="ChEBI" id="CHEBI:58349"/>
    </ligand>
</feature>
<dbReference type="Gene3D" id="3.40.50.720">
    <property type="entry name" value="NAD(P)-binding Rossmann-like Domain"/>
    <property type="match status" value="1"/>
</dbReference>
<evidence type="ECO:0000256" key="3">
    <source>
        <dbReference type="ARBA" id="ARBA00022605"/>
    </source>
</evidence>
<dbReference type="EC" id="1.1.1.25" evidence="2 8"/>
<dbReference type="NCBIfam" id="NF001319">
    <property type="entry name" value="PRK00258.3-3"/>
    <property type="match status" value="1"/>
</dbReference>
<dbReference type="Pfam" id="PF03435">
    <property type="entry name" value="Sacchrp_dh_NADP"/>
    <property type="match status" value="1"/>
</dbReference>
<dbReference type="InterPro" id="IPR046346">
    <property type="entry name" value="Aminoacid_DH-like_N_sf"/>
</dbReference>
<proteinExistence type="inferred from homology"/>
<evidence type="ECO:0000256" key="4">
    <source>
        <dbReference type="ARBA" id="ARBA00022857"/>
    </source>
</evidence>
<dbReference type="GO" id="GO:0004764">
    <property type="term" value="F:shikimate 3-dehydrogenase (NADP+) activity"/>
    <property type="evidence" value="ECO:0007669"/>
    <property type="project" value="UniProtKB-UniRule"/>
</dbReference>
<dbReference type="InterPro" id="IPR005097">
    <property type="entry name" value="Sacchrp_dh_NADP-bd"/>
</dbReference>
<accession>E1YCA2</accession>
<comment type="pathway">
    <text evidence="1 8">Metabolic intermediate biosynthesis; chorismate biosynthesis; chorismate from D-erythrose 4-phosphate and phosphoenolpyruvate: step 4/7.</text>
</comment>
<feature type="binding site" evidence="8">
    <location>
        <position position="70"/>
    </location>
    <ligand>
        <name>shikimate</name>
        <dbReference type="ChEBI" id="CHEBI:36208"/>
    </ligand>
</feature>
<keyword evidence="5 8" id="KW-0560">Oxidoreductase</keyword>
<dbReference type="UniPathway" id="UPA00053">
    <property type="reaction ID" value="UER00087"/>
</dbReference>
<evidence type="ECO:0000259" key="10">
    <source>
        <dbReference type="Pfam" id="PF08501"/>
    </source>
</evidence>
<feature type="domain" description="Saccharopine dehydrogenase NADP binding" evidence="9">
    <location>
        <begin position="130"/>
        <end position="205"/>
    </location>
</feature>
<dbReference type="NCBIfam" id="TIGR00507">
    <property type="entry name" value="aroE"/>
    <property type="match status" value="1"/>
</dbReference>
<feature type="binding site" evidence="8">
    <location>
        <position position="86"/>
    </location>
    <ligand>
        <name>NADP(+)</name>
        <dbReference type="ChEBI" id="CHEBI:58349"/>
    </ligand>
</feature>
<evidence type="ECO:0000256" key="6">
    <source>
        <dbReference type="ARBA" id="ARBA00023141"/>
    </source>
</evidence>
<organism evidence="12">
    <name type="scientific">uncultured Desulfobacterium sp</name>
    <dbReference type="NCBI Taxonomy" id="201089"/>
    <lineage>
        <taxon>Bacteria</taxon>
        <taxon>Pseudomonadati</taxon>
        <taxon>Thermodesulfobacteriota</taxon>
        <taxon>Desulfobacteria</taxon>
        <taxon>Desulfobacterales</taxon>
        <taxon>Desulfobacteriaceae</taxon>
        <taxon>Desulfobacterium</taxon>
        <taxon>environmental samples</taxon>
    </lineage>
</organism>
<evidence type="ECO:0000259" key="11">
    <source>
        <dbReference type="Pfam" id="PF18317"/>
    </source>
</evidence>
<feature type="binding site" evidence="8">
    <location>
        <position position="95"/>
    </location>
    <ligand>
        <name>shikimate</name>
        <dbReference type="ChEBI" id="CHEBI:36208"/>
    </ligand>
</feature>
<dbReference type="SUPFAM" id="SSF51735">
    <property type="entry name" value="NAD(P)-binding Rossmann-fold domains"/>
    <property type="match status" value="1"/>
</dbReference>
<feature type="binding site" evidence="8">
    <location>
        <position position="261"/>
    </location>
    <ligand>
        <name>shikimate</name>
        <dbReference type="ChEBI" id="CHEBI:36208"/>
    </ligand>
</feature>
<dbReference type="GO" id="GO:0009423">
    <property type="term" value="P:chorismate biosynthetic process"/>
    <property type="evidence" value="ECO:0007669"/>
    <property type="project" value="UniProtKB-UniRule"/>
</dbReference>
<evidence type="ECO:0000256" key="5">
    <source>
        <dbReference type="ARBA" id="ARBA00023002"/>
    </source>
</evidence>
<dbReference type="InterPro" id="IPR041121">
    <property type="entry name" value="SDH_C"/>
</dbReference>
<reference evidence="12" key="1">
    <citation type="journal article" date="2011" name="Environ. Microbiol.">
        <title>Genomic insights into the metabolic potential of the polycyclic aromatic hydrocarbon degrading sulfate-reducing Deltaproteobacterium N47.</title>
        <authorList>
            <person name="Bergmann F."/>
            <person name="Selesi D."/>
            <person name="Weinmaier T."/>
            <person name="Tischler P."/>
            <person name="Rattei T."/>
            <person name="Meckenstock R.U."/>
        </authorList>
    </citation>
    <scope>NUCLEOTIDE SEQUENCE</scope>
</reference>
<sequence>MRKLTSIGTNTKLCAVIGNPISHSLSPAIHNAGYDALDLDFVYVSFRVEDIKNALAGMRALENFRGMSVTIPHKIAIIDLVDEISDLDRNIGSINTVINEKGKLIGLGTDGPGALKAIRDAGVNLEGQKVLMIGSGGAARAIAFTLAQNAGLEKLTLLDIDAAMMNKLASDLKAGTKAIIESDMLTDTSLSANMKQADLVIHCTPVGMHPKEDASLVPPQLFKPGQVIFDVVYTPLKTKLLKEAQMHGLKTISGVEMFINQAVLQFERFTGADAPEEVMRRVVMERLNS</sequence>
<protein>
    <recommendedName>
        <fullName evidence="2 8">Shikimate dehydrogenase (NADP(+))</fullName>
        <shortName evidence="8">SDH</shortName>
        <ecNumber evidence="2 8">1.1.1.25</ecNumber>
    </recommendedName>
</protein>
<evidence type="ECO:0000259" key="9">
    <source>
        <dbReference type="Pfam" id="PF03435"/>
    </source>
</evidence>
<dbReference type="InterPro" id="IPR011342">
    <property type="entry name" value="Shikimate_DH"/>
</dbReference>
<comment type="function">
    <text evidence="8">Involved in the biosynthesis of the chorismate, which leads to the biosynthesis of aromatic amino acids. Catalyzes the reversible NADPH linked reduction of 3-dehydroshikimate (DHSA) to yield shikimate (SA).</text>
</comment>
<dbReference type="Gene3D" id="3.40.50.10860">
    <property type="entry name" value="Leucine Dehydrogenase, chain A, domain 1"/>
    <property type="match status" value="1"/>
</dbReference>
<dbReference type="Pfam" id="PF18317">
    <property type="entry name" value="SDH_C"/>
    <property type="match status" value="1"/>
</dbReference>
<dbReference type="GO" id="GO:0008652">
    <property type="term" value="P:amino acid biosynthetic process"/>
    <property type="evidence" value="ECO:0007669"/>
    <property type="project" value="UniProtKB-KW"/>
</dbReference>
<dbReference type="CDD" id="cd01065">
    <property type="entry name" value="NAD_bind_Shikimate_DH"/>
    <property type="match status" value="1"/>
</dbReference>
<comment type="caution">
    <text evidence="8">Lacks conserved residue(s) required for the propagation of feature annotation.</text>
</comment>
<evidence type="ECO:0000256" key="2">
    <source>
        <dbReference type="ARBA" id="ARBA00012962"/>
    </source>
</evidence>
<dbReference type="PANTHER" id="PTHR21089:SF1">
    <property type="entry name" value="BIFUNCTIONAL 3-DEHYDROQUINATE DEHYDRATASE_SHIKIMATE DEHYDROGENASE, CHLOROPLASTIC"/>
    <property type="match status" value="1"/>
</dbReference>